<dbReference type="SUPFAM" id="SSF46689">
    <property type="entry name" value="Homeodomain-like"/>
    <property type="match status" value="1"/>
</dbReference>
<organism evidence="5 6">
    <name type="scientific">Microbacterium betulae</name>
    <dbReference type="NCBI Taxonomy" id="2981139"/>
    <lineage>
        <taxon>Bacteria</taxon>
        <taxon>Bacillati</taxon>
        <taxon>Actinomycetota</taxon>
        <taxon>Actinomycetes</taxon>
        <taxon>Micrococcales</taxon>
        <taxon>Microbacteriaceae</taxon>
        <taxon>Microbacterium</taxon>
    </lineage>
</organism>
<dbReference type="RefSeq" id="WP_317140413.1">
    <property type="nucleotide sequence ID" value="NZ_CP118157.1"/>
</dbReference>
<protein>
    <submittedName>
        <fullName evidence="5">Helix-turn-helix domain-containing protein</fullName>
    </submittedName>
</protein>
<dbReference type="PROSITE" id="PS00041">
    <property type="entry name" value="HTH_ARAC_FAMILY_1"/>
    <property type="match status" value="1"/>
</dbReference>
<dbReference type="InterPro" id="IPR018062">
    <property type="entry name" value="HTH_AraC-typ_CS"/>
</dbReference>
<dbReference type="KEGG" id="mbet:N8K70_04460"/>
<sequence length="315" mass="34142">MPDNTPLSVRESTSAVSQWQRTVSSSFVPLDVHAAPGGAFHAQLDGRISDGVLFSTVTASAHTVERTAADIRTSSEHYVKLTLLLTGSGMLVQDDRTGLLTPGDIVLYDTSRPYTLEFGEDTASVIVMFPHRMIDADPESLKALTAIRIGGDEGFARAVSRFLAGIASALPALDGPTGLRITHNTMDLIATMVGNELRGATWGDASSELLFHIDTYINGHLGDPALSPETVAAANYISTRHLHALFQRRGVSVSQWIRQRRLEHVRRDLRDPRRASDSVASIASSWGFADPSHFSKVFREHVGVPPTVYRAATDG</sequence>
<dbReference type="GO" id="GO:0043565">
    <property type="term" value="F:sequence-specific DNA binding"/>
    <property type="evidence" value="ECO:0007669"/>
    <property type="project" value="InterPro"/>
</dbReference>
<accession>A0AA97I5N7</accession>
<evidence type="ECO:0000313" key="6">
    <source>
        <dbReference type="Proteomes" id="UP001305498"/>
    </source>
</evidence>
<evidence type="ECO:0000256" key="2">
    <source>
        <dbReference type="ARBA" id="ARBA00023125"/>
    </source>
</evidence>
<dbReference type="Pfam" id="PF14525">
    <property type="entry name" value="AraC_binding_2"/>
    <property type="match status" value="1"/>
</dbReference>
<dbReference type="EMBL" id="CP118157">
    <property type="protein sequence ID" value="WOF23941.1"/>
    <property type="molecule type" value="Genomic_DNA"/>
</dbReference>
<dbReference type="InterPro" id="IPR020449">
    <property type="entry name" value="Tscrpt_reg_AraC-type_HTH"/>
</dbReference>
<gene>
    <name evidence="5" type="ORF">N8K70_04460</name>
</gene>
<name>A0AA97I5N7_9MICO</name>
<keyword evidence="2" id="KW-0238">DNA-binding</keyword>
<dbReference type="PANTHER" id="PTHR46796:SF6">
    <property type="entry name" value="ARAC SUBFAMILY"/>
    <property type="match status" value="1"/>
</dbReference>
<dbReference type="PANTHER" id="PTHR46796">
    <property type="entry name" value="HTH-TYPE TRANSCRIPTIONAL ACTIVATOR RHAS-RELATED"/>
    <property type="match status" value="1"/>
</dbReference>
<evidence type="ECO:0000256" key="1">
    <source>
        <dbReference type="ARBA" id="ARBA00023015"/>
    </source>
</evidence>
<feature type="domain" description="HTH araC/xylS-type" evidence="4">
    <location>
        <begin position="211"/>
        <end position="312"/>
    </location>
</feature>
<dbReference type="InterPro" id="IPR050204">
    <property type="entry name" value="AraC_XylS_family_regulators"/>
</dbReference>
<keyword evidence="1" id="KW-0805">Transcription regulation</keyword>
<dbReference type="InterPro" id="IPR035418">
    <property type="entry name" value="AraC-bd_2"/>
</dbReference>
<dbReference type="InterPro" id="IPR009057">
    <property type="entry name" value="Homeodomain-like_sf"/>
</dbReference>
<dbReference type="InterPro" id="IPR018060">
    <property type="entry name" value="HTH_AraC"/>
</dbReference>
<dbReference type="Pfam" id="PF12833">
    <property type="entry name" value="HTH_18"/>
    <property type="match status" value="1"/>
</dbReference>
<evidence type="ECO:0000259" key="4">
    <source>
        <dbReference type="PROSITE" id="PS01124"/>
    </source>
</evidence>
<keyword evidence="3" id="KW-0804">Transcription</keyword>
<dbReference type="GO" id="GO:0003700">
    <property type="term" value="F:DNA-binding transcription factor activity"/>
    <property type="evidence" value="ECO:0007669"/>
    <property type="project" value="InterPro"/>
</dbReference>
<reference evidence="5 6" key="1">
    <citation type="submission" date="2023-02" db="EMBL/GenBank/DDBJ databases">
        <title>Microbacterium betulae sp. nov., isolated from birch wood.</title>
        <authorList>
            <person name="Pasciak M."/>
            <person name="Pawlik K.J."/>
            <person name="Martynowski D."/>
            <person name="Laczmanski L."/>
            <person name="Ciekot J."/>
            <person name="Szponar B."/>
            <person name="Wojcik-Fatla A."/>
            <person name="Mackiewicz B."/>
            <person name="Farian E."/>
            <person name="Cholewa G."/>
            <person name="Cholewa A."/>
            <person name="Dutkiewicz J."/>
        </authorList>
    </citation>
    <scope>NUCLEOTIDE SEQUENCE [LARGE SCALE GENOMIC DNA]</scope>
    <source>
        <strain evidence="5 6">AB</strain>
    </source>
</reference>
<evidence type="ECO:0000256" key="3">
    <source>
        <dbReference type="ARBA" id="ARBA00023163"/>
    </source>
</evidence>
<dbReference type="SMART" id="SM00342">
    <property type="entry name" value="HTH_ARAC"/>
    <property type="match status" value="1"/>
</dbReference>
<dbReference type="Gene3D" id="1.10.10.60">
    <property type="entry name" value="Homeodomain-like"/>
    <property type="match status" value="1"/>
</dbReference>
<proteinExistence type="predicted"/>
<dbReference type="Proteomes" id="UP001305498">
    <property type="component" value="Chromosome"/>
</dbReference>
<dbReference type="AlphaFoldDB" id="A0AA97I5N7"/>
<dbReference type="PRINTS" id="PR00032">
    <property type="entry name" value="HTHARAC"/>
</dbReference>
<keyword evidence="6" id="KW-1185">Reference proteome</keyword>
<dbReference type="PROSITE" id="PS01124">
    <property type="entry name" value="HTH_ARAC_FAMILY_2"/>
    <property type="match status" value="1"/>
</dbReference>
<evidence type="ECO:0000313" key="5">
    <source>
        <dbReference type="EMBL" id="WOF23941.1"/>
    </source>
</evidence>